<dbReference type="RefSeq" id="WP_093130883.1">
    <property type="nucleotide sequence ID" value="NZ_FOHJ01000001.1"/>
</dbReference>
<reference evidence="3" key="1">
    <citation type="submission" date="2016-10" db="EMBL/GenBank/DDBJ databases">
        <authorList>
            <person name="Varghese N."/>
            <person name="Submissions S."/>
        </authorList>
    </citation>
    <scope>NUCLEOTIDE SEQUENCE [LARGE SCALE GENOMIC DNA]</scope>
    <source>
        <strain evidence="3">CGMCC 1.3566</strain>
    </source>
</reference>
<name>A0A1H9YBQ6_9BACI</name>
<dbReference type="AlphaFoldDB" id="A0A1H9YBQ6"/>
<sequence>MAQEQQNNQYQQTNAMPAPPNMISTKDHVYLSDMLSWNLIASKKAHFFAQQCQNQEVKTALEAAGEMHQRHYEKILQYLNQNPSPQVNH</sequence>
<evidence type="ECO:0008006" key="4">
    <source>
        <dbReference type="Google" id="ProtNLM"/>
    </source>
</evidence>
<dbReference type="OrthoDB" id="1799385at2"/>
<accession>A0A1H9YBQ6</accession>
<organism evidence="2 3">
    <name type="scientific">Salinibacillus kushneri</name>
    <dbReference type="NCBI Taxonomy" id="237682"/>
    <lineage>
        <taxon>Bacteria</taxon>
        <taxon>Bacillati</taxon>
        <taxon>Bacillota</taxon>
        <taxon>Bacilli</taxon>
        <taxon>Bacillales</taxon>
        <taxon>Bacillaceae</taxon>
        <taxon>Salinibacillus</taxon>
    </lineage>
</organism>
<feature type="compositionally biased region" description="Low complexity" evidence="1">
    <location>
        <begin position="1"/>
        <end position="14"/>
    </location>
</feature>
<evidence type="ECO:0000313" key="3">
    <source>
        <dbReference type="Proteomes" id="UP000199095"/>
    </source>
</evidence>
<feature type="region of interest" description="Disordered" evidence="1">
    <location>
        <begin position="1"/>
        <end position="21"/>
    </location>
</feature>
<evidence type="ECO:0000313" key="2">
    <source>
        <dbReference type="EMBL" id="SES66318.1"/>
    </source>
</evidence>
<protein>
    <recommendedName>
        <fullName evidence="4">Coat F domain-containing protein</fullName>
    </recommendedName>
</protein>
<dbReference type="EMBL" id="FOHJ01000001">
    <property type="protein sequence ID" value="SES66318.1"/>
    <property type="molecule type" value="Genomic_DNA"/>
</dbReference>
<dbReference type="STRING" id="237682.SAMN05421676_101102"/>
<keyword evidence="3" id="KW-1185">Reference proteome</keyword>
<gene>
    <name evidence="2" type="ORF">SAMN05421676_101102</name>
</gene>
<evidence type="ECO:0000256" key="1">
    <source>
        <dbReference type="SAM" id="MobiDB-lite"/>
    </source>
</evidence>
<proteinExistence type="predicted"/>
<dbReference type="Proteomes" id="UP000199095">
    <property type="component" value="Unassembled WGS sequence"/>
</dbReference>